<comment type="function">
    <text evidence="8">ABC transporter involved in fatty acid import. Transmembrane domains (TMD) form a pore in the membrane and the ATP-binding domain (NBD) is responsible for energy generation.</text>
</comment>
<dbReference type="Gene3D" id="3.40.50.300">
    <property type="entry name" value="P-loop containing nucleotide triphosphate hydrolases"/>
    <property type="match status" value="1"/>
</dbReference>
<proteinExistence type="inferred from homology"/>
<sequence length="646" mass="69821">MSKQKKRPANGAAAGADMPAMQLDMATVKRLLSYMSCYRGQLVLVVACILLSAIASAASSMFLQALIDDYIVPLLATDTPVWAGLAHALITIGAVYVVGVVATLVYNRAMVTVAQGTLKHIRDDMFSHMQTLPLRYFDTHAHGDIMSLYTNDTDTLRQMIAQSLSQLVSSVFTLVAVFVCMLWMSVGLTVVVCVLMAAVLVFVGRITGVIGAFSIEQQDTLGALNGYIEEMVGGQKVIKVFCHEDAARTGMGKLNRAWAKAATNAQGVGNSIMPMMNALGYLIYVVVAVLGGYMAIAGTPNLGLTGFDTFTLGAIASFLTLTRNFMNPVAQVSNQLNSIIIALAGAGRIFTLMDEKPESDDGYVTLVNVREDADGALVETSERTERWAWKNPHHDGGCGLVPLKGHIMLDHVSFGYVPQKLVLHDIELEAEPGQKIALVGATGAGKTTITNLINRFYDIDDGKIRYDGINVNKIRKADLRRSLGVVLQDVNLFTGTVMDNIRYGCPGATDEQCIEAARLANADGFIRMLPAGYDTVLEGDGSGLSQGQRQLISIARAAVADPPAMILDEATSSIDTRTEALVQRGMDALMEGRTTFVIAHRLSTVRNSDLICVLDHGQIIERGSHDELIAKRGYYYQLYTGAFELE</sequence>
<dbReference type="Pfam" id="PF00005">
    <property type="entry name" value="ABC_tran"/>
    <property type="match status" value="1"/>
</dbReference>
<feature type="transmembrane region" description="Helical" evidence="11">
    <location>
        <begin position="194"/>
        <end position="215"/>
    </location>
</feature>
<feature type="domain" description="ABC transporter" evidence="12">
    <location>
        <begin position="407"/>
        <end position="641"/>
    </location>
</feature>
<dbReference type="InterPro" id="IPR011527">
    <property type="entry name" value="ABC1_TM_dom"/>
</dbReference>
<dbReference type="Proteomes" id="UP000095454">
    <property type="component" value="Unassembled WGS sequence"/>
</dbReference>
<evidence type="ECO:0000313" key="15">
    <source>
        <dbReference type="Proteomes" id="UP000095454"/>
    </source>
</evidence>
<dbReference type="GO" id="GO:0140359">
    <property type="term" value="F:ABC-type transporter activity"/>
    <property type="evidence" value="ECO:0007669"/>
    <property type="project" value="InterPro"/>
</dbReference>
<keyword evidence="7 11" id="KW-0472">Membrane</keyword>
<keyword evidence="3 11" id="KW-0812">Transmembrane</keyword>
<dbReference type="FunFam" id="3.40.50.300:FF:000287">
    <property type="entry name" value="Multidrug ABC transporter ATP-binding protein"/>
    <property type="match status" value="1"/>
</dbReference>
<dbReference type="InterPro" id="IPR003593">
    <property type="entry name" value="AAA+_ATPase"/>
</dbReference>
<dbReference type="SUPFAM" id="SSF90123">
    <property type="entry name" value="ABC transporter transmembrane region"/>
    <property type="match status" value="1"/>
</dbReference>
<evidence type="ECO:0000313" key="14">
    <source>
        <dbReference type="EMBL" id="CUP36177.1"/>
    </source>
</evidence>
<dbReference type="RefSeq" id="WP_055252538.1">
    <property type="nucleotide sequence ID" value="NZ_CABIXX010000044.1"/>
</dbReference>
<dbReference type="PANTHER" id="PTHR24221">
    <property type="entry name" value="ATP-BINDING CASSETTE SUB-FAMILY B"/>
    <property type="match status" value="1"/>
</dbReference>
<dbReference type="PROSITE" id="PS50893">
    <property type="entry name" value="ABC_TRANSPORTER_2"/>
    <property type="match status" value="1"/>
</dbReference>
<comment type="similarity">
    <text evidence="9">Belongs to the ABC transporter superfamily. Lipid exporter (TC 3.A.1.106) family.</text>
</comment>
<gene>
    <name evidence="14" type="primary">yheH_3</name>
    <name evidence="14" type="ORF">ERS852514_01801</name>
</gene>
<name>A0A174MN07_9ACTN</name>
<reference evidence="14 15" key="1">
    <citation type="submission" date="2015-09" db="EMBL/GenBank/DDBJ databases">
        <authorList>
            <consortium name="Pathogen Informatics"/>
        </authorList>
    </citation>
    <scope>NUCLEOTIDE SEQUENCE [LARGE SCALE GENOMIC DNA]</scope>
    <source>
        <strain evidence="14 15">2789STDY5834902</strain>
    </source>
</reference>
<dbReference type="PANTHER" id="PTHR24221:SF499">
    <property type="entry name" value="FATTY ACID ABC TRANSPORTER ATP-BINDING_PERMEASE PROTEIN"/>
    <property type="match status" value="1"/>
</dbReference>
<dbReference type="GO" id="GO:0016887">
    <property type="term" value="F:ATP hydrolysis activity"/>
    <property type="evidence" value="ECO:0007669"/>
    <property type="project" value="InterPro"/>
</dbReference>
<dbReference type="PROSITE" id="PS00211">
    <property type="entry name" value="ABC_TRANSPORTER_1"/>
    <property type="match status" value="1"/>
</dbReference>
<accession>A0A174MN07</accession>
<evidence type="ECO:0000259" key="13">
    <source>
        <dbReference type="PROSITE" id="PS50929"/>
    </source>
</evidence>
<keyword evidence="4" id="KW-0547">Nucleotide-binding</keyword>
<evidence type="ECO:0000256" key="7">
    <source>
        <dbReference type="ARBA" id="ARBA00023136"/>
    </source>
</evidence>
<evidence type="ECO:0000256" key="3">
    <source>
        <dbReference type="ARBA" id="ARBA00022692"/>
    </source>
</evidence>
<evidence type="ECO:0000256" key="1">
    <source>
        <dbReference type="ARBA" id="ARBA00004651"/>
    </source>
</evidence>
<dbReference type="InterPro" id="IPR003439">
    <property type="entry name" value="ABC_transporter-like_ATP-bd"/>
</dbReference>
<evidence type="ECO:0000256" key="6">
    <source>
        <dbReference type="ARBA" id="ARBA00022989"/>
    </source>
</evidence>
<keyword evidence="14" id="KW-0378">Hydrolase</keyword>
<evidence type="ECO:0000256" key="5">
    <source>
        <dbReference type="ARBA" id="ARBA00022840"/>
    </source>
</evidence>
<dbReference type="SUPFAM" id="SSF52540">
    <property type="entry name" value="P-loop containing nucleoside triphosphate hydrolases"/>
    <property type="match status" value="1"/>
</dbReference>
<dbReference type="InterPro" id="IPR036640">
    <property type="entry name" value="ABC1_TM_sf"/>
</dbReference>
<evidence type="ECO:0000256" key="9">
    <source>
        <dbReference type="ARBA" id="ARBA00061644"/>
    </source>
</evidence>
<dbReference type="PROSITE" id="PS50929">
    <property type="entry name" value="ABC_TM1F"/>
    <property type="match status" value="1"/>
</dbReference>
<keyword evidence="6 11" id="KW-1133">Transmembrane helix</keyword>
<protein>
    <recommendedName>
        <fullName evidence="10">Fatty acid ABC transporter ATP-binding/permease protein</fullName>
    </recommendedName>
</protein>
<evidence type="ECO:0000256" key="2">
    <source>
        <dbReference type="ARBA" id="ARBA00022448"/>
    </source>
</evidence>
<dbReference type="SMART" id="SM00382">
    <property type="entry name" value="AAA"/>
    <property type="match status" value="1"/>
</dbReference>
<dbReference type="EMBL" id="CZAQ01000044">
    <property type="protein sequence ID" value="CUP36177.1"/>
    <property type="molecule type" value="Genomic_DNA"/>
</dbReference>
<dbReference type="GO" id="GO:0005886">
    <property type="term" value="C:plasma membrane"/>
    <property type="evidence" value="ECO:0007669"/>
    <property type="project" value="UniProtKB-SubCell"/>
</dbReference>
<dbReference type="InterPro" id="IPR017871">
    <property type="entry name" value="ABC_transporter-like_CS"/>
</dbReference>
<keyword evidence="2" id="KW-0813">Transport</keyword>
<feature type="transmembrane region" description="Helical" evidence="11">
    <location>
        <begin position="278"/>
        <end position="296"/>
    </location>
</feature>
<organism evidence="14 15">
    <name type="scientific">Collinsella aerofaciens</name>
    <dbReference type="NCBI Taxonomy" id="74426"/>
    <lineage>
        <taxon>Bacteria</taxon>
        <taxon>Bacillati</taxon>
        <taxon>Actinomycetota</taxon>
        <taxon>Coriobacteriia</taxon>
        <taxon>Coriobacteriales</taxon>
        <taxon>Coriobacteriaceae</taxon>
        <taxon>Collinsella</taxon>
    </lineage>
</organism>
<evidence type="ECO:0000256" key="11">
    <source>
        <dbReference type="SAM" id="Phobius"/>
    </source>
</evidence>
<dbReference type="GO" id="GO:0005524">
    <property type="term" value="F:ATP binding"/>
    <property type="evidence" value="ECO:0007669"/>
    <property type="project" value="UniProtKB-KW"/>
</dbReference>
<evidence type="ECO:0000259" key="12">
    <source>
        <dbReference type="PROSITE" id="PS50893"/>
    </source>
</evidence>
<keyword evidence="5 14" id="KW-0067">ATP-binding</keyword>
<dbReference type="AlphaFoldDB" id="A0A174MN07"/>
<evidence type="ECO:0000256" key="10">
    <source>
        <dbReference type="ARBA" id="ARBA00071747"/>
    </source>
</evidence>
<dbReference type="Pfam" id="PF00664">
    <property type="entry name" value="ABC_membrane"/>
    <property type="match status" value="1"/>
</dbReference>
<evidence type="ECO:0000256" key="4">
    <source>
        <dbReference type="ARBA" id="ARBA00022741"/>
    </source>
</evidence>
<feature type="domain" description="ABC transmembrane type-1" evidence="13">
    <location>
        <begin position="43"/>
        <end position="339"/>
    </location>
</feature>
<dbReference type="CDD" id="cd03254">
    <property type="entry name" value="ABCC_Glucan_exporter_like"/>
    <property type="match status" value="1"/>
</dbReference>
<dbReference type="InterPro" id="IPR039421">
    <property type="entry name" value="Type_1_exporter"/>
</dbReference>
<dbReference type="InterPro" id="IPR027417">
    <property type="entry name" value="P-loop_NTPase"/>
</dbReference>
<dbReference type="Gene3D" id="1.20.1560.10">
    <property type="entry name" value="ABC transporter type 1, transmembrane domain"/>
    <property type="match status" value="1"/>
</dbReference>
<dbReference type="CDD" id="cd18547">
    <property type="entry name" value="ABC_6TM_Tm288_like"/>
    <property type="match status" value="1"/>
</dbReference>
<evidence type="ECO:0000256" key="8">
    <source>
        <dbReference type="ARBA" id="ARBA00055053"/>
    </source>
</evidence>
<feature type="transmembrane region" description="Helical" evidence="11">
    <location>
        <begin position="81"/>
        <end position="106"/>
    </location>
</feature>
<comment type="subcellular location">
    <subcellularLocation>
        <location evidence="1">Cell membrane</location>
        <topology evidence="1">Multi-pass membrane protein</topology>
    </subcellularLocation>
</comment>
<feature type="transmembrane region" description="Helical" evidence="11">
    <location>
        <begin position="167"/>
        <end position="188"/>
    </location>
</feature>